<name>A0ABX7PVA2_9BACT</name>
<proteinExistence type="predicted"/>
<gene>
    <name evidence="3" type="ORF">EM20IM_00650</name>
</gene>
<organism evidence="3 4">
    <name type="scientific">Candidatus Methylacidiphilum infernorum</name>
    <dbReference type="NCBI Taxonomy" id="511746"/>
    <lineage>
        <taxon>Bacteria</taxon>
        <taxon>Pseudomonadati</taxon>
        <taxon>Verrucomicrobiota</taxon>
        <taxon>Methylacidiphilae</taxon>
        <taxon>Methylacidiphilales</taxon>
        <taxon>Methylacidiphilaceae</taxon>
        <taxon>Methylacidiphilum (ex Ratnadevi et al. 2023)</taxon>
    </lineage>
</organism>
<dbReference type="RefSeq" id="WP_206847368.1">
    <property type="nucleotide sequence ID" value="NZ_CP065956.1"/>
</dbReference>
<feature type="region of interest" description="Disordered" evidence="1">
    <location>
        <begin position="82"/>
        <end position="102"/>
    </location>
</feature>
<protein>
    <submittedName>
        <fullName evidence="3">Zinc ribbon domain-containing protein</fullName>
    </submittedName>
</protein>
<reference evidence="3 4" key="1">
    <citation type="submission" date="2020-12" db="EMBL/GenBank/DDBJ databases">
        <authorList>
            <person name="Awala S.I."/>
            <person name="Gwak J.-H."/>
            <person name="Kim S.-J."/>
            <person name="Rhee S.-K."/>
        </authorList>
    </citation>
    <scope>NUCLEOTIDE SEQUENCE [LARGE SCALE GENOMIC DNA]</scope>
    <source>
        <strain evidence="3 4">IT5</strain>
    </source>
</reference>
<dbReference type="InterPro" id="IPR013429">
    <property type="entry name" value="Regulatory_FmdB_Zinc_ribbon"/>
</dbReference>
<keyword evidence="4" id="KW-1185">Reference proteome</keyword>
<evidence type="ECO:0000313" key="4">
    <source>
        <dbReference type="Proteomes" id="UP000663088"/>
    </source>
</evidence>
<evidence type="ECO:0000313" key="3">
    <source>
        <dbReference type="EMBL" id="QSR86916.1"/>
    </source>
</evidence>
<dbReference type="NCBIfam" id="TIGR02605">
    <property type="entry name" value="CxxC_CxxC_SSSS"/>
    <property type="match status" value="1"/>
</dbReference>
<dbReference type="PANTHER" id="PTHR34404">
    <property type="entry name" value="REGULATORY PROTEIN, FMDB FAMILY"/>
    <property type="match status" value="1"/>
</dbReference>
<accession>A0ABX7PVA2</accession>
<evidence type="ECO:0000259" key="2">
    <source>
        <dbReference type="SMART" id="SM00834"/>
    </source>
</evidence>
<dbReference type="Proteomes" id="UP000663088">
    <property type="component" value="Chromosome"/>
</dbReference>
<feature type="compositionally biased region" description="Low complexity" evidence="1">
    <location>
        <begin position="83"/>
        <end position="102"/>
    </location>
</feature>
<dbReference type="SMART" id="SM00834">
    <property type="entry name" value="CxxC_CXXC_SSSS"/>
    <property type="match status" value="1"/>
</dbReference>
<feature type="domain" description="Putative regulatory protein FmdB zinc ribbon" evidence="2">
    <location>
        <begin position="1"/>
        <end position="49"/>
    </location>
</feature>
<sequence>MPTYQYECSQCAHRFEIFQPITEQPLIHCVEECCPRKPWGKGKVKRIISGGMGLLFKGSGFYITDYRSPDYLKAAKAEKEAGSKVSASDGGSSTHHSSSSKT</sequence>
<evidence type="ECO:0000256" key="1">
    <source>
        <dbReference type="SAM" id="MobiDB-lite"/>
    </source>
</evidence>
<dbReference type="PANTHER" id="PTHR34404:SF2">
    <property type="entry name" value="CONSERVED SERINE RICH PROTEIN"/>
    <property type="match status" value="1"/>
</dbReference>
<dbReference type="Pfam" id="PF09723">
    <property type="entry name" value="Zn_ribbon_8"/>
    <property type="match status" value="1"/>
</dbReference>
<dbReference type="EMBL" id="CP065956">
    <property type="protein sequence ID" value="QSR86916.1"/>
    <property type="molecule type" value="Genomic_DNA"/>
</dbReference>